<evidence type="ECO:0000256" key="5">
    <source>
        <dbReference type="SAM" id="Coils"/>
    </source>
</evidence>
<dbReference type="EMBL" id="JAUHHV010000001">
    <property type="protein sequence ID" value="KAK1438467.1"/>
    <property type="molecule type" value="Genomic_DNA"/>
</dbReference>
<evidence type="ECO:0000256" key="3">
    <source>
        <dbReference type="ARBA" id="ARBA00022833"/>
    </source>
</evidence>
<proteinExistence type="predicted"/>
<gene>
    <name evidence="7" type="ORF">QVD17_04276</name>
</gene>
<evidence type="ECO:0000313" key="7">
    <source>
        <dbReference type="EMBL" id="KAK1438467.1"/>
    </source>
</evidence>
<keyword evidence="2 4" id="KW-0863">Zinc-finger</keyword>
<dbReference type="PROSITE" id="PS50089">
    <property type="entry name" value="ZF_RING_2"/>
    <property type="match status" value="1"/>
</dbReference>
<keyword evidence="3" id="KW-0862">Zinc</keyword>
<dbReference type="PANTHER" id="PTHR42647:SF5">
    <property type="entry name" value="SBP (S-RIBONUCLEASE BINDING PROTEIN) FAMILY PROTEIN"/>
    <property type="match status" value="1"/>
</dbReference>
<feature type="domain" description="RING-type" evidence="6">
    <location>
        <begin position="226"/>
        <end position="261"/>
    </location>
</feature>
<reference evidence="7" key="1">
    <citation type="journal article" date="2023" name="bioRxiv">
        <title>Improved chromosome-level genome assembly for marigold (Tagetes erecta).</title>
        <authorList>
            <person name="Jiang F."/>
            <person name="Yuan L."/>
            <person name="Wang S."/>
            <person name="Wang H."/>
            <person name="Xu D."/>
            <person name="Wang A."/>
            <person name="Fan W."/>
        </authorList>
    </citation>
    <scope>NUCLEOTIDE SEQUENCE</scope>
    <source>
        <strain evidence="7">WSJ</strain>
        <tissue evidence="7">Leaf</tissue>
    </source>
</reference>
<dbReference type="PIRSF" id="PIRSF036836">
    <property type="entry name" value="RNase_bind_SBP1"/>
    <property type="match status" value="1"/>
</dbReference>
<dbReference type="AlphaFoldDB" id="A0AAD8PAL6"/>
<evidence type="ECO:0000256" key="4">
    <source>
        <dbReference type="PROSITE-ProRule" id="PRU00175"/>
    </source>
</evidence>
<dbReference type="PANTHER" id="PTHR42647">
    <property type="entry name" value="SBP (S-RIBONUCLEASE BINDING PROTEIN) FAMILY PROTEIN"/>
    <property type="match status" value="1"/>
</dbReference>
<evidence type="ECO:0000259" key="6">
    <source>
        <dbReference type="PROSITE" id="PS50089"/>
    </source>
</evidence>
<evidence type="ECO:0000256" key="1">
    <source>
        <dbReference type="ARBA" id="ARBA00022723"/>
    </source>
</evidence>
<feature type="coiled-coil region" evidence="5">
    <location>
        <begin position="122"/>
        <end position="167"/>
    </location>
</feature>
<name>A0AAD8PAL6_TARER</name>
<organism evidence="7 8">
    <name type="scientific">Tagetes erecta</name>
    <name type="common">African marigold</name>
    <dbReference type="NCBI Taxonomy" id="13708"/>
    <lineage>
        <taxon>Eukaryota</taxon>
        <taxon>Viridiplantae</taxon>
        <taxon>Streptophyta</taxon>
        <taxon>Embryophyta</taxon>
        <taxon>Tracheophyta</taxon>
        <taxon>Spermatophyta</taxon>
        <taxon>Magnoliopsida</taxon>
        <taxon>eudicotyledons</taxon>
        <taxon>Gunneridae</taxon>
        <taxon>Pentapetalae</taxon>
        <taxon>asterids</taxon>
        <taxon>campanulids</taxon>
        <taxon>Asterales</taxon>
        <taxon>Asteraceae</taxon>
        <taxon>Asteroideae</taxon>
        <taxon>Heliantheae alliance</taxon>
        <taxon>Tageteae</taxon>
        <taxon>Tagetes</taxon>
    </lineage>
</organism>
<dbReference type="GO" id="GO:0008270">
    <property type="term" value="F:zinc ion binding"/>
    <property type="evidence" value="ECO:0007669"/>
    <property type="project" value="UniProtKB-KW"/>
</dbReference>
<protein>
    <recommendedName>
        <fullName evidence="6">RING-type domain-containing protein</fullName>
    </recommendedName>
</protein>
<evidence type="ECO:0000313" key="8">
    <source>
        <dbReference type="Proteomes" id="UP001229421"/>
    </source>
</evidence>
<dbReference type="Pfam" id="PF13920">
    <property type="entry name" value="zf-C3HC4_3"/>
    <property type="match status" value="1"/>
</dbReference>
<keyword evidence="5" id="KW-0175">Coiled coil</keyword>
<accession>A0AAD8PAL6</accession>
<dbReference type="CDD" id="cd16649">
    <property type="entry name" value="mRING-HC-C3HC5_CGRF1-like"/>
    <property type="match status" value="1"/>
</dbReference>
<dbReference type="Proteomes" id="UP001229421">
    <property type="component" value="Unassembled WGS sequence"/>
</dbReference>
<dbReference type="FunFam" id="3.30.40.10:FF:000239">
    <property type="entry name" value="probable BOI-related E3 ubiquitin-protein ligase 2"/>
    <property type="match status" value="1"/>
</dbReference>
<keyword evidence="8" id="KW-1185">Reference proteome</keyword>
<sequence>MQQAAASGLHYSITSQVGKDNMNQFLSNKKQYSHFNNQLIGGVSDSRNVDVSTGLRLAFNDHQQQQHSFNHHPYAFASFLSQDLSNLFNQQGDDIQRYLQAQGDELRRNLEEKTQRHYSVLIQSAQNVASRIINEKESLVNKAARRNAELEAQASQLSAEAQVWEAKATAQEAVAVALQAQLQHMINVTEGGCVSQGEEVAKGDVEDAESSYVDPERVVVVRGPGCKVCGKRVASVVLLPCRHLCVCSECDDVVQTCPLCQSFRSSSIEAYMS</sequence>
<dbReference type="Gene3D" id="3.30.40.10">
    <property type="entry name" value="Zinc/RING finger domain, C3HC4 (zinc finger)"/>
    <property type="match status" value="1"/>
</dbReference>
<comment type="caution">
    <text evidence="7">The sequence shown here is derived from an EMBL/GenBank/DDBJ whole genome shotgun (WGS) entry which is preliminary data.</text>
</comment>
<evidence type="ECO:0000256" key="2">
    <source>
        <dbReference type="ARBA" id="ARBA00022771"/>
    </source>
</evidence>
<dbReference type="GO" id="GO:0004842">
    <property type="term" value="F:ubiquitin-protein transferase activity"/>
    <property type="evidence" value="ECO:0007669"/>
    <property type="project" value="TreeGrafter"/>
</dbReference>
<keyword evidence="1" id="KW-0479">Metal-binding</keyword>
<dbReference type="InterPro" id="IPR013083">
    <property type="entry name" value="Znf_RING/FYVE/PHD"/>
</dbReference>
<dbReference type="InterPro" id="IPR001841">
    <property type="entry name" value="Znf_RING"/>
</dbReference>